<dbReference type="PROSITE" id="PS00626">
    <property type="entry name" value="RCC1_2"/>
    <property type="match status" value="2"/>
</dbReference>
<evidence type="ECO:0000256" key="5">
    <source>
        <dbReference type="PROSITE-ProRule" id="PRU00235"/>
    </source>
</evidence>
<dbReference type="PANTHER" id="PTHR45622">
    <property type="entry name" value="UBIQUITIN-PROTEIN LIGASE E3A-RELATED"/>
    <property type="match status" value="1"/>
</dbReference>
<dbReference type="PRINTS" id="PR00633">
    <property type="entry name" value="RCCNDNSATION"/>
</dbReference>
<dbReference type="PROSITE" id="PS50237">
    <property type="entry name" value="HECT"/>
    <property type="match status" value="1"/>
</dbReference>
<dbReference type="Pfam" id="PF00632">
    <property type="entry name" value="HECT"/>
    <property type="match status" value="1"/>
</dbReference>
<dbReference type="InterPro" id="IPR000408">
    <property type="entry name" value="Reg_chr_condens"/>
</dbReference>
<proteinExistence type="predicted"/>
<dbReference type="InterPro" id="IPR000569">
    <property type="entry name" value="HECT_dom"/>
</dbReference>
<dbReference type="InterPro" id="IPR009091">
    <property type="entry name" value="RCC1/BLIP-II"/>
</dbReference>
<feature type="repeat" description="RCC1" evidence="5">
    <location>
        <begin position="101"/>
        <end position="147"/>
    </location>
</feature>
<feature type="repeat" description="RCC1" evidence="5">
    <location>
        <begin position="310"/>
        <end position="360"/>
    </location>
</feature>
<dbReference type="Gene3D" id="3.30.2160.10">
    <property type="entry name" value="Hect, E3 ligase catalytic domain"/>
    <property type="match status" value="1"/>
</dbReference>
<evidence type="ECO:0000256" key="4">
    <source>
        <dbReference type="PROSITE-ProRule" id="PRU00104"/>
    </source>
</evidence>
<evidence type="ECO:0000313" key="7">
    <source>
        <dbReference type="EMBL" id="KAL2098051.1"/>
    </source>
</evidence>
<comment type="caution">
    <text evidence="7">The sequence shown here is derived from an EMBL/GenBank/DDBJ whole genome shotgun (WGS) entry which is preliminary data.</text>
</comment>
<dbReference type="Gene3D" id="2.130.10.30">
    <property type="entry name" value="Regulator of chromosome condensation 1/beta-lactamase-inhibitor protein II"/>
    <property type="match status" value="2"/>
</dbReference>
<dbReference type="Pfam" id="PF25390">
    <property type="entry name" value="WD40_RLD"/>
    <property type="match status" value="1"/>
</dbReference>
<dbReference type="CDD" id="cd00078">
    <property type="entry name" value="HECTc"/>
    <property type="match status" value="1"/>
</dbReference>
<dbReference type="InterPro" id="IPR035983">
    <property type="entry name" value="Hect_E3_ubiquitin_ligase"/>
</dbReference>
<dbReference type="Proteomes" id="UP001591681">
    <property type="component" value="Unassembled WGS sequence"/>
</dbReference>
<dbReference type="GO" id="GO:0016740">
    <property type="term" value="F:transferase activity"/>
    <property type="evidence" value="ECO:0007669"/>
    <property type="project" value="UniProtKB-KW"/>
</dbReference>
<feature type="repeat" description="RCC1" evidence="5">
    <location>
        <begin position="256"/>
        <end position="309"/>
    </location>
</feature>
<dbReference type="FunFam" id="3.30.2410.10:FF:000003">
    <property type="entry name" value="probable E3 ubiquitin-protein ligase HERC4 isoform X1"/>
    <property type="match status" value="1"/>
</dbReference>
<evidence type="ECO:0000256" key="3">
    <source>
        <dbReference type="ARBA" id="ARBA00022786"/>
    </source>
</evidence>
<evidence type="ECO:0000313" key="8">
    <source>
        <dbReference type="Proteomes" id="UP001591681"/>
    </source>
</evidence>
<dbReference type="PROSITE" id="PS50012">
    <property type="entry name" value="RCC1_3"/>
    <property type="match status" value="6"/>
</dbReference>
<name>A0ABD1KFS0_9TELE</name>
<dbReference type="PANTHER" id="PTHR45622:SF11">
    <property type="entry name" value="E3 UBIQUITIN-PROTEIN LIGASE HERC6-RELATED"/>
    <property type="match status" value="1"/>
</dbReference>
<keyword evidence="1" id="KW-0808">Transferase</keyword>
<reference evidence="7 8" key="1">
    <citation type="submission" date="2024-09" db="EMBL/GenBank/DDBJ databases">
        <title>A chromosome-level genome assembly of Gray's grenadier anchovy, Coilia grayii.</title>
        <authorList>
            <person name="Fu Z."/>
        </authorList>
    </citation>
    <scope>NUCLEOTIDE SEQUENCE [LARGE SCALE GENOMIC DNA]</scope>
    <source>
        <strain evidence="7">G4</strain>
        <tissue evidence="7">Muscle</tissue>
    </source>
</reference>
<dbReference type="SMART" id="SM00119">
    <property type="entry name" value="HECTc"/>
    <property type="match status" value="1"/>
</dbReference>
<keyword evidence="8" id="KW-1185">Reference proteome</keyword>
<feature type="repeat" description="RCC1" evidence="5">
    <location>
        <begin position="203"/>
        <end position="255"/>
    </location>
</feature>
<evidence type="ECO:0000259" key="6">
    <source>
        <dbReference type="PROSITE" id="PS50237"/>
    </source>
</evidence>
<dbReference type="InterPro" id="IPR051709">
    <property type="entry name" value="Ub-ligase/GTPase-reg"/>
</dbReference>
<dbReference type="Gene3D" id="3.30.2410.10">
    <property type="entry name" value="Hect, E3 ligase catalytic domain"/>
    <property type="match status" value="1"/>
</dbReference>
<dbReference type="SUPFAM" id="SSF50985">
    <property type="entry name" value="RCC1/BLIP-II"/>
    <property type="match status" value="1"/>
</dbReference>
<protein>
    <recommendedName>
        <fullName evidence="6">HECT domain-containing protein</fullName>
    </recommendedName>
</protein>
<dbReference type="Gene3D" id="3.90.1750.10">
    <property type="entry name" value="Hect, E3 ligase catalytic domains"/>
    <property type="match status" value="1"/>
</dbReference>
<evidence type="ECO:0000256" key="1">
    <source>
        <dbReference type="ARBA" id="ARBA00022679"/>
    </source>
</evidence>
<dbReference type="EMBL" id="JBHFQA010000006">
    <property type="protein sequence ID" value="KAL2098051.1"/>
    <property type="molecule type" value="Genomic_DNA"/>
</dbReference>
<gene>
    <name evidence="7" type="ORF">ACEWY4_007258</name>
</gene>
<keyword evidence="2" id="KW-0677">Repeat</keyword>
<feature type="repeat" description="RCC1" evidence="5">
    <location>
        <begin position="47"/>
        <end position="100"/>
    </location>
</feature>
<organism evidence="7 8">
    <name type="scientific">Coilia grayii</name>
    <name type="common">Gray's grenadier anchovy</name>
    <dbReference type="NCBI Taxonomy" id="363190"/>
    <lineage>
        <taxon>Eukaryota</taxon>
        <taxon>Metazoa</taxon>
        <taxon>Chordata</taxon>
        <taxon>Craniata</taxon>
        <taxon>Vertebrata</taxon>
        <taxon>Euteleostomi</taxon>
        <taxon>Actinopterygii</taxon>
        <taxon>Neopterygii</taxon>
        <taxon>Teleostei</taxon>
        <taxon>Clupei</taxon>
        <taxon>Clupeiformes</taxon>
        <taxon>Clupeoidei</taxon>
        <taxon>Engraulidae</taxon>
        <taxon>Coilinae</taxon>
        <taxon>Coilia</taxon>
    </lineage>
</organism>
<keyword evidence="3 4" id="KW-0833">Ubl conjugation pathway</keyword>
<dbReference type="AlphaFoldDB" id="A0ABD1KFS0"/>
<accession>A0ABD1KFS0</accession>
<dbReference type="SUPFAM" id="SSF56204">
    <property type="entry name" value="Hect, E3 ligase catalytic domain"/>
    <property type="match status" value="1"/>
</dbReference>
<feature type="active site" description="Glycyl thioester intermediate" evidence="4">
    <location>
        <position position="1036"/>
    </location>
</feature>
<evidence type="ECO:0000256" key="2">
    <source>
        <dbReference type="ARBA" id="ARBA00022737"/>
    </source>
</evidence>
<feature type="domain" description="HECT" evidence="6">
    <location>
        <begin position="769"/>
        <end position="1065"/>
    </location>
</feature>
<feature type="repeat" description="RCC1" evidence="5">
    <location>
        <begin position="148"/>
        <end position="202"/>
    </location>
</feature>
<sequence length="1068" mass="119370">MSPRLITSKLCVGVCDVCGCVCGCTRSRGRVIRESSRTVTVRQQQCAAMFCWGDGTRGQLGSPLSQDGIRFDVPQTVKFCSDPILDVSCGEQHSLFLTVDGQVISCGDNNKGQLGRGKSKDPKVIEGLEGVAAVACGQEHCLALSSSGEVYSWGRGDEGQLGTVPQLSKMSQPLWVTIQAPWPVLITQVACGNVHSLALSAGGDVFSWGKNSHGQLGLGKTVDLQPEPRLVQALMGVPVTHISAGGAHTLALTLHRLVYCCGANNAGQLGLKREDEKGRFGMCSVPALRDWDITSICCGQAHTAVLTRNGHVYTFGEGAHGQLGHSSTDNELLPRKVEGLDGPASQIACGSHHTLVLGSSNRLWVFGSGVKGQLGNGKLVNYTQPAMVELNGVAMGIPTFSDFKISAGWNSNFVFFPLQKTTSAPQPIEKLSEAQLQKWLTMSTNGQKPAESERIFSQFSSSSRLVGSFTKDIVSQSKMTAHSVRVDLQAASKAFDDLLQVPWIRKAINISPLVEHLCVFSSAMKAADIFLILPLCPLLHEDQNVINLVLPLAVAITNLSDSVMETLRGWWGSMGKAMMSKHILVWKHAISFLLRANLLHHYMPGVKATLEVLKYLHRANKKAETSEQVPITEFYVEELGQNSLMLQQDVTLWRQIKWLQVQEVDLTPAIFCRFPFLLDLQSKVFIYHYDADITKTTHHFIHHQVLTGGEASQFFTGEAPTPVVKLKIRRDHLLEDTFRQLATTDHENFQKELCVQFVDESKLTLVNQKDFFLHALDELQAHDYGLFMYNDTKTLVWFPPKPRHEIKKYFLFGILCGLALNNNNIVHVPFPLAMFKKLLGVHVGLEDLTEFSPVLGKSLHYILYDYTDDDIENLDMTYLITWDGIVVELDPKEMGKLVTSKNKKEFVQAYVDYALNKSVEKVFEEFRRGFFKVCARDTVEMFHPEELRGMLVGREDYDWDILRQNTVYEGGYHGNHPVIKMFWEVFDELSHDQKKAFLLFVTGCDRVPVGGMDQIRLVIRFRHNSSQQHLPESLTCHAIFDLPMYQSKETLKTQLTEALNHNRGFWKE</sequence>
<dbReference type="InterPro" id="IPR058923">
    <property type="entry name" value="RCC1-like_dom"/>
</dbReference>